<dbReference type="InterPro" id="IPR000795">
    <property type="entry name" value="T_Tr_GTP-bd_dom"/>
</dbReference>
<dbReference type="EMBL" id="JBHTKL010000001">
    <property type="protein sequence ID" value="MFD1018296.1"/>
    <property type="molecule type" value="Genomic_DNA"/>
</dbReference>
<dbReference type="SUPFAM" id="SSF52540">
    <property type="entry name" value="P-loop containing nucleoside triphosphate hydrolases"/>
    <property type="match status" value="1"/>
</dbReference>
<dbReference type="InterPro" id="IPR009000">
    <property type="entry name" value="Transl_B-barrel_sf"/>
</dbReference>
<dbReference type="InterPro" id="IPR004535">
    <property type="entry name" value="Transl_elong_SelB"/>
</dbReference>
<keyword evidence="5" id="KW-0648">Protein biosynthesis</keyword>
<keyword evidence="10" id="KW-0251">Elongation factor</keyword>
<dbReference type="Gene3D" id="1.10.10.10">
    <property type="entry name" value="Winged helix-like DNA-binding domain superfamily/Winged helix DNA-binding domain"/>
    <property type="match status" value="1"/>
</dbReference>
<dbReference type="InterPro" id="IPR036390">
    <property type="entry name" value="WH_DNA-bd_sf"/>
</dbReference>
<protein>
    <recommendedName>
        <fullName evidence="2">Selenocysteine-specific elongation factor</fullName>
    </recommendedName>
    <alternativeName>
        <fullName evidence="8">SelB translation factor</fullName>
    </alternativeName>
</protein>
<evidence type="ECO:0000256" key="5">
    <source>
        <dbReference type="ARBA" id="ARBA00022917"/>
    </source>
</evidence>
<dbReference type="SUPFAM" id="SSF46785">
    <property type="entry name" value="Winged helix' DNA-binding domain"/>
    <property type="match status" value="1"/>
</dbReference>
<evidence type="ECO:0000256" key="3">
    <source>
        <dbReference type="ARBA" id="ARBA00022490"/>
    </source>
</evidence>
<dbReference type="NCBIfam" id="TIGR00475">
    <property type="entry name" value="selB"/>
    <property type="match status" value="1"/>
</dbReference>
<dbReference type="CDD" id="cd04171">
    <property type="entry name" value="SelB"/>
    <property type="match status" value="1"/>
</dbReference>
<dbReference type="InterPro" id="IPR057335">
    <property type="entry name" value="Beta-barrel_SelB"/>
</dbReference>
<name>A0ABW3KXM5_9BACI</name>
<comment type="caution">
    <text evidence="10">The sequence shown here is derived from an EMBL/GenBank/DDBJ whole genome shotgun (WGS) entry which is preliminary data.</text>
</comment>
<dbReference type="RefSeq" id="WP_386056687.1">
    <property type="nucleotide sequence ID" value="NZ_JBHTKL010000001.1"/>
</dbReference>
<dbReference type="InterPro" id="IPR004161">
    <property type="entry name" value="EFTu-like_2"/>
</dbReference>
<dbReference type="Pfam" id="PF25461">
    <property type="entry name" value="Beta-barrel_SelB"/>
    <property type="match status" value="1"/>
</dbReference>
<dbReference type="PANTHER" id="PTHR43721">
    <property type="entry name" value="ELONGATION FACTOR TU-RELATED"/>
    <property type="match status" value="1"/>
</dbReference>
<dbReference type="InterPro" id="IPR050055">
    <property type="entry name" value="EF-Tu_GTPase"/>
</dbReference>
<keyword evidence="11" id="KW-1185">Reference proteome</keyword>
<dbReference type="Pfam" id="PF03144">
    <property type="entry name" value="GTP_EFTU_D2"/>
    <property type="match status" value="1"/>
</dbReference>
<dbReference type="InterPro" id="IPR015190">
    <property type="entry name" value="Elong_fac_SelB-wing-hlx_typ-2"/>
</dbReference>
<dbReference type="Gene3D" id="1.10.10.2770">
    <property type="match status" value="1"/>
</dbReference>
<evidence type="ECO:0000256" key="6">
    <source>
        <dbReference type="ARBA" id="ARBA00023134"/>
    </source>
</evidence>
<reference evidence="11" key="1">
    <citation type="journal article" date="2019" name="Int. J. Syst. Evol. Microbiol.">
        <title>The Global Catalogue of Microorganisms (GCM) 10K type strain sequencing project: providing services to taxonomists for standard genome sequencing and annotation.</title>
        <authorList>
            <consortium name="The Broad Institute Genomics Platform"/>
            <consortium name="The Broad Institute Genome Sequencing Center for Infectious Disease"/>
            <person name="Wu L."/>
            <person name="Ma J."/>
        </authorList>
    </citation>
    <scope>NUCLEOTIDE SEQUENCE [LARGE SCALE GENOMIC DNA]</scope>
    <source>
        <strain evidence="11">CCUG 56607</strain>
    </source>
</reference>
<dbReference type="InterPro" id="IPR027417">
    <property type="entry name" value="P-loop_NTPase"/>
</dbReference>
<dbReference type="SUPFAM" id="SSF50447">
    <property type="entry name" value="Translation proteins"/>
    <property type="match status" value="1"/>
</dbReference>
<dbReference type="InterPro" id="IPR005225">
    <property type="entry name" value="Small_GTP-bd"/>
</dbReference>
<proteinExistence type="predicted"/>
<dbReference type="GO" id="GO:0003746">
    <property type="term" value="F:translation elongation factor activity"/>
    <property type="evidence" value="ECO:0007669"/>
    <property type="project" value="UniProtKB-KW"/>
</dbReference>
<accession>A0ABW3KXM5</accession>
<dbReference type="InterPro" id="IPR009001">
    <property type="entry name" value="Transl_elong_EF1A/Init_IF2_C"/>
</dbReference>
<dbReference type="Pfam" id="PF00009">
    <property type="entry name" value="GTP_EFTU"/>
    <property type="match status" value="1"/>
</dbReference>
<keyword evidence="3" id="KW-0963">Cytoplasm</keyword>
<evidence type="ECO:0000259" key="9">
    <source>
        <dbReference type="PROSITE" id="PS51722"/>
    </source>
</evidence>
<dbReference type="Gene3D" id="2.40.30.10">
    <property type="entry name" value="Translation factors"/>
    <property type="match status" value="2"/>
</dbReference>
<comment type="function">
    <text evidence="7">Translation factor necessary for the incorporation of selenocysteine into proteins. It probably replaces EF-Tu for the insertion of selenocysteine directed by the UGA codon. SelB binds GTP and GDP.</text>
</comment>
<dbReference type="InterPro" id="IPR036388">
    <property type="entry name" value="WH-like_DNA-bd_sf"/>
</dbReference>
<dbReference type="Pfam" id="PF09107">
    <property type="entry name" value="WHD_3rd_SelB"/>
    <property type="match status" value="1"/>
</dbReference>
<feature type="domain" description="Tr-type G" evidence="9">
    <location>
        <begin position="3"/>
        <end position="177"/>
    </location>
</feature>
<gene>
    <name evidence="10" type="primary">selB</name>
    <name evidence="10" type="ORF">ACFQ2J_03695</name>
</gene>
<dbReference type="CDD" id="cd03696">
    <property type="entry name" value="SelB_II"/>
    <property type="match status" value="1"/>
</dbReference>
<evidence type="ECO:0000256" key="7">
    <source>
        <dbReference type="ARBA" id="ARBA00025526"/>
    </source>
</evidence>
<keyword evidence="4" id="KW-0547">Nucleotide-binding</keyword>
<dbReference type="PROSITE" id="PS51722">
    <property type="entry name" value="G_TR_2"/>
    <property type="match status" value="1"/>
</dbReference>
<keyword evidence="6" id="KW-0342">GTP-binding</keyword>
<dbReference type="Gene3D" id="3.40.50.300">
    <property type="entry name" value="P-loop containing nucleotide triphosphate hydrolases"/>
    <property type="match status" value="1"/>
</dbReference>
<evidence type="ECO:0000256" key="8">
    <source>
        <dbReference type="ARBA" id="ARBA00031615"/>
    </source>
</evidence>
<evidence type="ECO:0000256" key="1">
    <source>
        <dbReference type="ARBA" id="ARBA00004496"/>
    </source>
</evidence>
<organism evidence="10 11">
    <name type="scientific">Thalassobacillus hwangdonensis</name>
    <dbReference type="NCBI Taxonomy" id="546108"/>
    <lineage>
        <taxon>Bacteria</taxon>
        <taxon>Bacillati</taxon>
        <taxon>Bacillota</taxon>
        <taxon>Bacilli</taxon>
        <taxon>Bacillales</taxon>
        <taxon>Bacillaceae</taxon>
        <taxon>Thalassobacillus</taxon>
    </lineage>
</organism>
<dbReference type="SUPFAM" id="SSF50465">
    <property type="entry name" value="EF-Tu/eEF-1alpha/eIF2-gamma C-terminal domain"/>
    <property type="match status" value="1"/>
</dbReference>
<dbReference type="Pfam" id="PF09106">
    <property type="entry name" value="WHD_2nd_SelB"/>
    <property type="match status" value="1"/>
</dbReference>
<evidence type="ECO:0000313" key="11">
    <source>
        <dbReference type="Proteomes" id="UP001596990"/>
    </source>
</evidence>
<sequence length="634" mass="71891">MEERHYTIGLAGHIDHGKTALTKALTQIDTDRLKEEKERNISIEPGFAPLHLKEKGLRVSVIDVPGHERFIRQMIAGVAGIDLVLVVIAGDEGIMPQTKEHMDILSLLGVENAMLVVSKSDLIDAEMKEMVEEDIRSYIKEKSYSDAPLFFVDSVSGSGVQELEHAIEQRLKDIQPRDPGGDFRMPVDQVFSIKGHGTVVRGTIYEGRVRDSETVHVLPPGKDARIRQIQVHQKQASSVVAGQRAAINLSGVDVGEVRRGDVLVKGKSAIVTSTIDVVFKNLNDLIAPIKQRGQIRLHIGTEEVMGRIVFFDRNEMGDEEDEVYCQLRLEKEIVAKKDDRFIIRRPTPVETVGGGKIIDPAGAKYKYGPDTIEMLMQKAEGTKEELVLQSLEKKLWQNQNQLQQLLGAEGLNIVIEEMISTGQLEAVADGFMRATDKDRLLAEVLDALDAFHLQHPLRTGMNKPQLLQQLPVDAAVANVLIGAWVQEGKLNVYGPSVAKSTFTPHLPDNWKVRMEKVLEVWKQDGLKVREWYTYGEEQNIPEEWMEELKYYLIHNRTAWEIDSKHLIYRQTVKTAFMQLYDIEPEAFKLEHAKETFGVSRKYLIPLLEKSDREGLTVRQESLRKWRLTPDQYFK</sequence>
<evidence type="ECO:0000256" key="2">
    <source>
        <dbReference type="ARBA" id="ARBA00015953"/>
    </source>
</evidence>
<evidence type="ECO:0000313" key="10">
    <source>
        <dbReference type="EMBL" id="MFD1018296.1"/>
    </source>
</evidence>
<dbReference type="InterPro" id="IPR015191">
    <property type="entry name" value="SelB_WHD4"/>
</dbReference>
<comment type="subcellular location">
    <subcellularLocation>
        <location evidence="1">Cytoplasm</location>
    </subcellularLocation>
</comment>
<dbReference type="NCBIfam" id="TIGR00231">
    <property type="entry name" value="small_GTP"/>
    <property type="match status" value="1"/>
</dbReference>
<dbReference type="PANTHER" id="PTHR43721:SF22">
    <property type="entry name" value="ELONGATION FACTOR TU, MITOCHONDRIAL"/>
    <property type="match status" value="1"/>
</dbReference>
<dbReference type="PRINTS" id="PR00315">
    <property type="entry name" value="ELONGATNFCT"/>
</dbReference>
<dbReference type="Proteomes" id="UP001596990">
    <property type="component" value="Unassembled WGS sequence"/>
</dbReference>
<evidence type="ECO:0000256" key="4">
    <source>
        <dbReference type="ARBA" id="ARBA00022741"/>
    </source>
</evidence>
<dbReference type="CDD" id="cd15491">
    <property type="entry name" value="selB_III"/>
    <property type="match status" value="1"/>
</dbReference>